<evidence type="ECO:0000313" key="1">
    <source>
        <dbReference type="EMBL" id="HIQ81202.1"/>
    </source>
</evidence>
<name>A0A9D1CUR4_9FIRM</name>
<sequence length="120" mass="13448">MNFKEVYERFLLIADMDQEEGSKWAVLCNEAIEDIQNMCKSGTDIQLNGRRLSAAAAALAFYKMALMQNAAEDVSSFKAGDISIQMGSRCTKAQQAWLCAKAHISDLIRDEDFLFEQVTI</sequence>
<proteinExistence type="predicted"/>
<gene>
    <name evidence="1" type="ORF">IAD32_07985</name>
</gene>
<protein>
    <submittedName>
        <fullName evidence="1">Uncharacterized protein</fullName>
    </submittedName>
</protein>
<organism evidence="1 2">
    <name type="scientific">Candidatus Scatavimonas merdigallinarum</name>
    <dbReference type="NCBI Taxonomy" id="2840914"/>
    <lineage>
        <taxon>Bacteria</taxon>
        <taxon>Bacillati</taxon>
        <taxon>Bacillota</taxon>
        <taxon>Clostridia</taxon>
        <taxon>Eubacteriales</taxon>
        <taxon>Oscillospiraceae</taxon>
        <taxon>Oscillospiraceae incertae sedis</taxon>
        <taxon>Candidatus Scatavimonas</taxon>
    </lineage>
</organism>
<reference evidence="1" key="2">
    <citation type="journal article" date="2021" name="PeerJ">
        <title>Extensive microbial diversity within the chicken gut microbiome revealed by metagenomics and culture.</title>
        <authorList>
            <person name="Gilroy R."/>
            <person name="Ravi A."/>
            <person name="Getino M."/>
            <person name="Pursley I."/>
            <person name="Horton D.L."/>
            <person name="Alikhan N.F."/>
            <person name="Baker D."/>
            <person name="Gharbi K."/>
            <person name="Hall N."/>
            <person name="Watson M."/>
            <person name="Adriaenssens E.M."/>
            <person name="Foster-Nyarko E."/>
            <person name="Jarju S."/>
            <person name="Secka A."/>
            <person name="Antonio M."/>
            <person name="Oren A."/>
            <person name="Chaudhuri R.R."/>
            <person name="La Ragione R."/>
            <person name="Hildebrand F."/>
            <person name="Pallen M.J."/>
        </authorList>
    </citation>
    <scope>NUCLEOTIDE SEQUENCE</scope>
    <source>
        <strain evidence="1">ChiSjej1B19-3389</strain>
    </source>
</reference>
<reference evidence="1" key="1">
    <citation type="submission" date="2020-10" db="EMBL/GenBank/DDBJ databases">
        <authorList>
            <person name="Gilroy R."/>
        </authorList>
    </citation>
    <scope>NUCLEOTIDE SEQUENCE</scope>
    <source>
        <strain evidence="1">ChiSjej1B19-3389</strain>
    </source>
</reference>
<evidence type="ECO:0000313" key="2">
    <source>
        <dbReference type="Proteomes" id="UP000886787"/>
    </source>
</evidence>
<dbReference type="Proteomes" id="UP000886787">
    <property type="component" value="Unassembled WGS sequence"/>
</dbReference>
<accession>A0A9D1CUR4</accession>
<dbReference type="AlphaFoldDB" id="A0A9D1CUR4"/>
<comment type="caution">
    <text evidence="1">The sequence shown here is derived from an EMBL/GenBank/DDBJ whole genome shotgun (WGS) entry which is preliminary data.</text>
</comment>
<dbReference type="EMBL" id="DVFW01000042">
    <property type="protein sequence ID" value="HIQ81202.1"/>
    <property type="molecule type" value="Genomic_DNA"/>
</dbReference>